<dbReference type="AlphaFoldDB" id="A0A4Y2EQ92"/>
<evidence type="ECO:0000313" key="2">
    <source>
        <dbReference type="EMBL" id="GBM30176.1"/>
    </source>
</evidence>
<sequence length="116" mass="12889">MTKIPKLGMLQMAEECVLRLQKSLTQPQLEESGNLFGINLEEYLTVDDDLVVFEGVTVEDNPFRLNDDEEDDDTDASQSLSTSIRGDTSGGLWGARALHRGKILYPVHATGYSTNR</sequence>
<dbReference type="Proteomes" id="UP000499080">
    <property type="component" value="Unassembled WGS sequence"/>
</dbReference>
<reference evidence="2 3" key="1">
    <citation type="journal article" date="2019" name="Sci. Rep.">
        <title>Orb-weaving spider Araneus ventricosus genome elucidates the spidroin gene catalogue.</title>
        <authorList>
            <person name="Kono N."/>
            <person name="Nakamura H."/>
            <person name="Ohtoshi R."/>
            <person name="Moran D.A.P."/>
            <person name="Shinohara A."/>
            <person name="Yoshida Y."/>
            <person name="Fujiwara M."/>
            <person name="Mori M."/>
            <person name="Tomita M."/>
            <person name="Arakawa K."/>
        </authorList>
    </citation>
    <scope>NUCLEOTIDE SEQUENCE [LARGE SCALE GENOMIC DNA]</scope>
</reference>
<proteinExistence type="predicted"/>
<protein>
    <submittedName>
        <fullName evidence="2">Uncharacterized protein</fullName>
    </submittedName>
</protein>
<keyword evidence="3" id="KW-1185">Reference proteome</keyword>
<comment type="caution">
    <text evidence="2">The sequence shown here is derived from an EMBL/GenBank/DDBJ whole genome shotgun (WGS) entry which is preliminary data.</text>
</comment>
<dbReference type="EMBL" id="BGPR01000653">
    <property type="protein sequence ID" value="GBM30176.1"/>
    <property type="molecule type" value="Genomic_DNA"/>
</dbReference>
<organism evidence="2 3">
    <name type="scientific">Araneus ventricosus</name>
    <name type="common">Orbweaver spider</name>
    <name type="synonym">Epeira ventricosa</name>
    <dbReference type="NCBI Taxonomy" id="182803"/>
    <lineage>
        <taxon>Eukaryota</taxon>
        <taxon>Metazoa</taxon>
        <taxon>Ecdysozoa</taxon>
        <taxon>Arthropoda</taxon>
        <taxon>Chelicerata</taxon>
        <taxon>Arachnida</taxon>
        <taxon>Araneae</taxon>
        <taxon>Araneomorphae</taxon>
        <taxon>Entelegynae</taxon>
        <taxon>Araneoidea</taxon>
        <taxon>Araneidae</taxon>
        <taxon>Araneus</taxon>
    </lineage>
</organism>
<evidence type="ECO:0000256" key="1">
    <source>
        <dbReference type="SAM" id="MobiDB-lite"/>
    </source>
</evidence>
<evidence type="ECO:0000313" key="3">
    <source>
        <dbReference type="Proteomes" id="UP000499080"/>
    </source>
</evidence>
<feature type="compositionally biased region" description="Polar residues" evidence="1">
    <location>
        <begin position="76"/>
        <end position="86"/>
    </location>
</feature>
<feature type="region of interest" description="Disordered" evidence="1">
    <location>
        <begin position="62"/>
        <end position="91"/>
    </location>
</feature>
<gene>
    <name evidence="2" type="ORF">AVEN_134218_1</name>
</gene>
<accession>A0A4Y2EQ92</accession>
<name>A0A4Y2EQ92_ARAVE</name>